<evidence type="ECO:0000256" key="13">
    <source>
        <dbReference type="SAM" id="SignalP"/>
    </source>
</evidence>
<keyword evidence="17" id="KW-1185">Reference proteome</keyword>
<keyword evidence="9 11" id="KW-0472">Membrane</keyword>
<keyword evidence="8 12" id="KW-0798">TonB box</keyword>
<name>A0A5C6Q4I6_9GAMM</name>
<feature type="domain" description="TonB-dependent receptor-like beta-barrel" evidence="14">
    <location>
        <begin position="243"/>
        <end position="675"/>
    </location>
</feature>
<proteinExistence type="inferred from homology"/>
<evidence type="ECO:0000256" key="10">
    <source>
        <dbReference type="ARBA" id="ARBA00023237"/>
    </source>
</evidence>
<dbReference type="InterPro" id="IPR036942">
    <property type="entry name" value="Beta-barrel_TonB_sf"/>
</dbReference>
<keyword evidence="4" id="KW-0410">Iron transport</keyword>
<evidence type="ECO:0000256" key="4">
    <source>
        <dbReference type="ARBA" id="ARBA00022496"/>
    </source>
</evidence>
<keyword evidence="7" id="KW-0406">Ion transport</keyword>
<accession>A0A5C6Q4I6</accession>
<dbReference type="PANTHER" id="PTHR32552">
    <property type="entry name" value="FERRICHROME IRON RECEPTOR-RELATED"/>
    <property type="match status" value="1"/>
</dbReference>
<feature type="signal peptide" evidence="13">
    <location>
        <begin position="1"/>
        <end position="23"/>
    </location>
</feature>
<dbReference type="RefSeq" id="WP_146791728.1">
    <property type="nucleotide sequence ID" value="NZ_VOLT01000017.1"/>
</dbReference>
<keyword evidence="16" id="KW-0675">Receptor</keyword>
<dbReference type="InterPro" id="IPR000531">
    <property type="entry name" value="Beta-barrel_TonB"/>
</dbReference>
<dbReference type="InterPro" id="IPR012910">
    <property type="entry name" value="Plug_dom"/>
</dbReference>
<evidence type="ECO:0000256" key="3">
    <source>
        <dbReference type="ARBA" id="ARBA00022452"/>
    </source>
</evidence>
<keyword evidence="5 11" id="KW-0812">Transmembrane</keyword>
<dbReference type="EMBL" id="VOLT01000017">
    <property type="protein sequence ID" value="TWX63804.1"/>
    <property type="molecule type" value="Genomic_DNA"/>
</dbReference>
<dbReference type="Pfam" id="PF00593">
    <property type="entry name" value="TonB_dep_Rec_b-barrel"/>
    <property type="match status" value="1"/>
</dbReference>
<comment type="subcellular location">
    <subcellularLocation>
        <location evidence="1 11">Cell outer membrane</location>
        <topology evidence="1 11">Multi-pass membrane protein</topology>
    </subcellularLocation>
</comment>
<feature type="chain" id="PRO_5022872410" evidence="13">
    <location>
        <begin position="24"/>
        <end position="717"/>
    </location>
</feature>
<evidence type="ECO:0000256" key="6">
    <source>
        <dbReference type="ARBA" id="ARBA00023004"/>
    </source>
</evidence>
<comment type="similarity">
    <text evidence="11 12">Belongs to the TonB-dependent receptor family.</text>
</comment>
<evidence type="ECO:0000256" key="8">
    <source>
        <dbReference type="ARBA" id="ARBA00023077"/>
    </source>
</evidence>
<sequence length="717" mass="79990">MTFSKSATCLAITASIFNFTAIAEQKTSNDTGNPETITVTSDFRQQNLQNTPASLSVLTDIEIKQRNARHLEELVAVSPNVNFASGSQRARYYQIRGIGERSQFQEPINPSVGMIIDDIDFTGIGSIANLFDVKQAEIFRGPQGTRFGANAIAGMINITTNEPTEDFEGALQFGAGNYNSYDLGVALAGPASDSVNYRLAVNQHNSDGFTENIHLQRDDTNNRDELSIRGKLAIEASNDLTIDLAGFYFDFDNGYDVFSLDNTRETYSDQPGFDQQETAAFSAKFTYKGFESATLLAIVSHSDTDLGYGYDEDWAFGEYEWRSDDPVYTPDPCITPSGCLADFDGYASTDHYYRDKAVLTTELRAVSNQGQEIFNGSTAWVAGVYFKQDDEDLLRQYTYASGDFTSINESTSVALYGQLDTQLAEKWSLMSGLRIENRSADYNNSDLFDDSIDDTMVGGKLVLSYQQTQESMWYGSINRGYKAGGHNTDGTLPEDLRTFDPEYLLNYEIGYKVSLLENSAYVRTSVFYMDREDMQVKSSKTIVREDGSSEFISYLGNAATGSNYGIEIESAWHINDLINVYGSLGLLETEFNDFVNADGVSLSGREQAHAPNYQFNVGMNIQPTDHWLINLSVDGKDSFYFSDSHDEQSEAVALLNASVTYLQDNWQIKIWGRNLANEDYANRGFYFGNDPRDGYTAKQYTQLSEPLVFGATLDYQF</sequence>
<dbReference type="GO" id="GO:0006826">
    <property type="term" value="P:iron ion transport"/>
    <property type="evidence" value="ECO:0007669"/>
    <property type="project" value="UniProtKB-KW"/>
</dbReference>
<evidence type="ECO:0000256" key="1">
    <source>
        <dbReference type="ARBA" id="ARBA00004571"/>
    </source>
</evidence>
<evidence type="ECO:0000256" key="12">
    <source>
        <dbReference type="RuleBase" id="RU003357"/>
    </source>
</evidence>
<keyword evidence="2 11" id="KW-0813">Transport</keyword>
<keyword evidence="13" id="KW-0732">Signal</keyword>
<protein>
    <submittedName>
        <fullName evidence="16">TonB-dependent receptor</fullName>
    </submittedName>
</protein>
<evidence type="ECO:0000256" key="2">
    <source>
        <dbReference type="ARBA" id="ARBA00022448"/>
    </source>
</evidence>
<gene>
    <name evidence="16" type="ORF">ESZ36_21585</name>
</gene>
<evidence type="ECO:0000256" key="11">
    <source>
        <dbReference type="PROSITE-ProRule" id="PRU01360"/>
    </source>
</evidence>
<evidence type="ECO:0000259" key="15">
    <source>
        <dbReference type="Pfam" id="PF07715"/>
    </source>
</evidence>
<dbReference type="OrthoDB" id="127311at2"/>
<comment type="caution">
    <text evidence="16">The sequence shown here is derived from an EMBL/GenBank/DDBJ whole genome shotgun (WGS) entry which is preliminary data.</text>
</comment>
<evidence type="ECO:0000256" key="9">
    <source>
        <dbReference type="ARBA" id="ARBA00023136"/>
    </source>
</evidence>
<dbReference type="PROSITE" id="PS52016">
    <property type="entry name" value="TONB_DEPENDENT_REC_3"/>
    <property type="match status" value="1"/>
</dbReference>
<dbReference type="SUPFAM" id="SSF56935">
    <property type="entry name" value="Porins"/>
    <property type="match status" value="1"/>
</dbReference>
<evidence type="ECO:0000256" key="5">
    <source>
        <dbReference type="ARBA" id="ARBA00022692"/>
    </source>
</evidence>
<dbReference type="AlphaFoldDB" id="A0A5C6Q4I6"/>
<keyword evidence="3 11" id="KW-1134">Transmembrane beta strand</keyword>
<dbReference type="Proteomes" id="UP000321822">
    <property type="component" value="Unassembled WGS sequence"/>
</dbReference>
<evidence type="ECO:0000256" key="7">
    <source>
        <dbReference type="ARBA" id="ARBA00023065"/>
    </source>
</evidence>
<evidence type="ECO:0000313" key="16">
    <source>
        <dbReference type="EMBL" id="TWX63804.1"/>
    </source>
</evidence>
<dbReference type="Gene3D" id="2.40.170.20">
    <property type="entry name" value="TonB-dependent receptor, beta-barrel domain"/>
    <property type="match status" value="1"/>
</dbReference>
<dbReference type="GO" id="GO:0009279">
    <property type="term" value="C:cell outer membrane"/>
    <property type="evidence" value="ECO:0007669"/>
    <property type="project" value="UniProtKB-SubCell"/>
</dbReference>
<keyword evidence="10 11" id="KW-0998">Cell outer membrane</keyword>
<keyword evidence="6" id="KW-0408">Iron</keyword>
<dbReference type="PANTHER" id="PTHR32552:SF81">
    <property type="entry name" value="TONB-DEPENDENT OUTER MEMBRANE RECEPTOR"/>
    <property type="match status" value="1"/>
</dbReference>
<dbReference type="InterPro" id="IPR039426">
    <property type="entry name" value="TonB-dep_rcpt-like"/>
</dbReference>
<evidence type="ECO:0000259" key="14">
    <source>
        <dbReference type="Pfam" id="PF00593"/>
    </source>
</evidence>
<reference evidence="16 17" key="1">
    <citation type="submission" date="2019-07" db="EMBL/GenBank/DDBJ databases">
        <title>Genomes of sea-ice associated Colwellia species.</title>
        <authorList>
            <person name="Bowman J.P."/>
        </authorList>
    </citation>
    <scope>NUCLEOTIDE SEQUENCE [LARGE SCALE GENOMIC DNA]</scope>
    <source>
        <strain evidence="16 17">ACAM 459</strain>
    </source>
</reference>
<organism evidence="16 17">
    <name type="scientific">Colwellia demingiae</name>
    <dbReference type="NCBI Taxonomy" id="89401"/>
    <lineage>
        <taxon>Bacteria</taxon>
        <taxon>Pseudomonadati</taxon>
        <taxon>Pseudomonadota</taxon>
        <taxon>Gammaproteobacteria</taxon>
        <taxon>Alteromonadales</taxon>
        <taxon>Colwelliaceae</taxon>
        <taxon>Colwellia</taxon>
    </lineage>
</organism>
<dbReference type="Pfam" id="PF07715">
    <property type="entry name" value="Plug"/>
    <property type="match status" value="1"/>
</dbReference>
<feature type="domain" description="TonB-dependent receptor plug" evidence="15">
    <location>
        <begin position="48"/>
        <end position="154"/>
    </location>
</feature>
<evidence type="ECO:0000313" key="17">
    <source>
        <dbReference type="Proteomes" id="UP000321822"/>
    </source>
</evidence>